<organism evidence="1 2">
    <name type="scientific">Candidatus Butyricicoccus avistercoris</name>
    <dbReference type="NCBI Taxonomy" id="2838518"/>
    <lineage>
        <taxon>Bacteria</taxon>
        <taxon>Bacillati</taxon>
        <taxon>Bacillota</taxon>
        <taxon>Clostridia</taxon>
        <taxon>Eubacteriales</taxon>
        <taxon>Butyricicoccaceae</taxon>
        <taxon>Butyricicoccus</taxon>
    </lineage>
</organism>
<dbReference type="EMBL" id="DXIE01000057">
    <property type="protein sequence ID" value="HIV63040.1"/>
    <property type="molecule type" value="Genomic_DNA"/>
</dbReference>
<proteinExistence type="predicted"/>
<accession>A0A9D1PJS7</accession>
<dbReference type="Proteomes" id="UP000886808">
    <property type="component" value="Unassembled WGS sequence"/>
</dbReference>
<comment type="caution">
    <text evidence="1">The sequence shown here is derived from an EMBL/GenBank/DDBJ whole genome shotgun (WGS) entry which is preliminary data.</text>
</comment>
<protein>
    <submittedName>
        <fullName evidence="1">Uncharacterized protein</fullName>
    </submittedName>
</protein>
<reference evidence="1" key="1">
    <citation type="journal article" date="2021" name="PeerJ">
        <title>Extensive microbial diversity within the chicken gut microbiome revealed by metagenomics and culture.</title>
        <authorList>
            <person name="Gilroy R."/>
            <person name="Ravi A."/>
            <person name="Getino M."/>
            <person name="Pursley I."/>
            <person name="Horton D.L."/>
            <person name="Alikhan N.F."/>
            <person name="Baker D."/>
            <person name="Gharbi K."/>
            <person name="Hall N."/>
            <person name="Watson M."/>
            <person name="Adriaenssens E.M."/>
            <person name="Foster-Nyarko E."/>
            <person name="Jarju S."/>
            <person name="Secka A."/>
            <person name="Antonio M."/>
            <person name="Oren A."/>
            <person name="Chaudhuri R.R."/>
            <person name="La Ragione R."/>
            <person name="Hildebrand F."/>
            <person name="Pallen M.J."/>
        </authorList>
    </citation>
    <scope>NUCLEOTIDE SEQUENCE</scope>
    <source>
        <strain evidence="1">CHK193-4272</strain>
    </source>
</reference>
<name>A0A9D1PJS7_9FIRM</name>
<reference evidence="1" key="2">
    <citation type="submission" date="2021-04" db="EMBL/GenBank/DDBJ databases">
        <authorList>
            <person name="Gilroy R."/>
        </authorList>
    </citation>
    <scope>NUCLEOTIDE SEQUENCE</scope>
    <source>
        <strain evidence="1">CHK193-4272</strain>
    </source>
</reference>
<dbReference type="AlphaFoldDB" id="A0A9D1PJS7"/>
<evidence type="ECO:0000313" key="2">
    <source>
        <dbReference type="Proteomes" id="UP000886808"/>
    </source>
</evidence>
<evidence type="ECO:0000313" key="1">
    <source>
        <dbReference type="EMBL" id="HIV63040.1"/>
    </source>
</evidence>
<dbReference type="InterPro" id="IPR017016">
    <property type="entry name" value="UCP033595"/>
</dbReference>
<dbReference type="Pfam" id="PF20124">
    <property type="entry name" value="DUF6514"/>
    <property type="match status" value="1"/>
</dbReference>
<sequence>MLRYIAVKENGKNGISACEDDKVLSIIWDISPVYSDVEKLADTLNNLEVSLIHFNDIVEDYVQQIAM</sequence>
<gene>
    <name evidence="1" type="ORF">H9746_09435</name>
</gene>